<evidence type="ECO:0000313" key="2">
    <source>
        <dbReference type="EMBL" id="PBK62237.1"/>
    </source>
</evidence>
<proteinExistence type="predicted"/>
<feature type="chain" id="PRO_5013964422" description="Secreted protein" evidence="1">
    <location>
        <begin position="22"/>
        <end position="102"/>
    </location>
</feature>
<organism evidence="2 3">
    <name type="scientific">Armillaria solidipes</name>
    <dbReference type="NCBI Taxonomy" id="1076256"/>
    <lineage>
        <taxon>Eukaryota</taxon>
        <taxon>Fungi</taxon>
        <taxon>Dikarya</taxon>
        <taxon>Basidiomycota</taxon>
        <taxon>Agaricomycotina</taxon>
        <taxon>Agaricomycetes</taxon>
        <taxon>Agaricomycetidae</taxon>
        <taxon>Agaricales</taxon>
        <taxon>Marasmiineae</taxon>
        <taxon>Physalacriaceae</taxon>
        <taxon>Armillaria</taxon>
    </lineage>
</organism>
<gene>
    <name evidence="2" type="ORF">ARMSODRAFT_608513</name>
</gene>
<dbReference type="AlphaFoldDB" id="A0A2H3BCD1"/>
<accession>A0A2H3BCD1</accession>
<name>A0A2H3BCD1_9AGAR</name>
<reference evidence="3" key="1">
    <citation type="journal article" date="2017" name="Nat. Ecol. Evol.">
        <title>Genome expansion and lineage-specific genetic innovations in the forest pathogenic fungi Armillaria.</title>
        <authorList>
            <person name="Sipos G."/>
            <person name="Prasanna A.N."/>
            <person name="Walter M.C."/>
            <person name="O'Connor E."/>
            <person name="Balint B."/>
            <person name="Krizsan K."/>
            <person name="Kiss B."/>
            <person name="Hess J."/>
            <person name="Varga T."/>
            <person name="Slot J."/>
            <person name="Riley R."/>
            <person name="Boka B."/>
            <person name="Rigling D."/>
            <person name="Barry K."/>
            <person name="Lee J."/>
            <person name="Mihaltcheva S."/>
            <person name="LaButti K."/>
            <person name="Lipzen A."/>
            <person name="Waldron R."/>
            <person name="Moloney N.M."/>
            <person name="Sperisen C."/>
            <person name="Kredics L."/>
            <person name="Vagvoelgyi C."/>
            <person name="Patrignani A."/>
            <person name="Fitzpatrick D."/>
            <person name="Nagy I."/>
            <person name="Doyle S."/>
            <person name="Anderson J.B."/>
            <person name="Grigoriev I.V."/>
            <person name="Gueldener U."/>
            <person name="Muensterkoetter M."/>
            <person name="Nagy L.G."/>
        </authorList>
    </citation>
    <scope>NUCLEOTIDE SEQUENCE [LARGE SCALE GENOMIC DNA]</scope>
    <source>
        <strain evidence="3">28-4</strain>
    </source>
</reference>
<evidence type="ECO:0000313" key="3">
    <source>
        <dbReference type="Proteomes" id="UP000218334"/>
    </source>
</evidence>
<protein>
    <recommendedName>
        <fullName evidence="4">Secreted protein</fullName>
    </recommendedName>
</protein>
<keyword evidence="1" id="KW-0732">Signal</keyword>
<feature type="signal peptide" evidence="1">
    <location>
        <begin position="1"/>
        <end position="21"/>
    </location>
</feature>
<evidence type="ECO:0008006" key="4">
    <source>
        <dbReference type="Google" id="ProtNLM"/>
    </source>
</evidence>
<dbReference type="Proteomes" id="UP000218334">
    <property type="component" value="Unassembled WGS sequence"/>
</dbReference>
<evidence type="ECO:0000256" key="1">
    <source>
        <dbReference type="SAM" id="SignalP"/>
    </source>
</evidence>
<dbReference type="EMBL" id="KZ293468">
    <property type="protein sequence ID" value="PBK62237.1"/>
    <property type="molecule type" value="Genomic_DNA"/>
</dbReference>
<sequence>MSFRHMPARLSFILFLMCTVSVPINEVDKSWVRKVHTPSALSASRSLSAKGSLQGQCRCLIPSLMLLYHHHSTSHITSCTGLSLCVLCLFMRSTLLCPVRAP</sequence>
<keyword evidence="3" id="KW-1185">Reference proteome</keyword>